<organism evidence="3 4">
    <name type="scientific">Trypanosoma cruzi marinkellei</name>
    <dbReference type="NCBI Taxonomy" id="85056"/>
    <lineage>
        <taxon>Eukaryota</taxon>
        <taxon>Discoba</taxon>
        <taxon>Euglenozoa</taxon>
        <taxon>Kinetoplastea</taxon>
        <taxon>Metakinetoplastina</taxon>
        <taxon>Trypanosomatida</taxon>
        <taxon>Trypanosomatidae</taxon>
        <taxon>Trypanosoma</taxon>
        <taxon>Schizotrypanum</taxon>
    </lineage>
</organism>
<feature type="compositionally biased region" description="Polar residues" evidence="1">
    <location>
        <begin position="303"/>
        <end position="330"/>
    </location>
</feature>
<feature type="region of interest" description="Disordered" evidence="1">
    <location>
        <begin position="35"/>
        <end position="95"/>
    </location>
</feature>
<feature type="region of interest" description="Disordered" evidence="1">
    <location>
        <begin position="115"/>
        <end position="454"/>
    </location>
</feature>
<evidence type="ECO:0000256" key="2">
    <source>
        <dbReference type="SAM" id="SignalP"/>
    </source>
</evidence>
<feature type="compositionally biased region" description="Basic and acidic residues" evidence="1">
    <location>
        <begin position="146"/>
        <end position="155"/>
    </location>
</feature>
<feature type="signal peptide" evidence="2">
    <location>
        <begin position="1"/>
        <end position="26"/>
    </location>
</feature>
<evidence type="ECO:0000313" key="4">
    <source>
        <dbReference type="Proteomes" id="UP000007350"/>
    </source>
</evidence>
<feature type="compositionally biased region" description="Low complexity" evidence="1">
    <location>
        <begin position="35"/>
        <end position="44"/>
    </location>
</feature>
<feature type="compositionally biased region" description="Basic and acidic residues" evidence="1">
    <location>
        <begin position="409"/>
        <end position="418"/>
    </location>
</feature>
<comment type="caution">
    <text evidence="3">The sequence shown here is derived from an EMBL/GenBank/DDBJ whole genome shotgun (WGS) entry which is preliminary data.</text>
</comment>
<feature type="compositionally biased region" description="Basic and acidic residues" evidence="1">
    <location>
        <begin position="260"/>
        <end position="280"/>
    </location>
</feature>
<keyword evidence="2" id="KW-0732">Signal</keyword>
<dbReference type="AlphaFoldDB" id="K2M308"/>
<evidence type="ECO:0000256" key="1">
    <source>
        <dbReference type="SAM" id="MobiDB-lite"/>
    </source>
</evidence>
<gene>
    <name evidence="3" type="ORF">MOQ_006836</name>
</gene>
<feature type="chain" id="PRO_5003864091" evidence="2">
    <location>
        <begin position="27"/>
        <end position="477"/>
    </location>
</feature>
<feature type="compositionally biased region" description="Polar residues" evidence="1">
    <location>
        <begin position="388"/>
        <end position="406"/>
    </location>
</feature>
<feature type="compositionally biased region" description="Polar residues" evidence="1">
    <location>
        <begin position="431"/>
        <end position="454"/>
    </location>
</feature>
<feature type="compositionally biased region" description="Polar residues" evidence="1">
    <location>
        <begin position="221"/>
        <end position="239"/>
    </location>
</feature>
<dbReference type="Proteomes" id="UP000007350">
    <property type="component" value="Unassembled WGS sequence"/>
</dbReference>
<protein>
    <submittedName>
        <fullName evidence="3">Mucin-associated surface protein (MASP), putative</fullName>
    </submittedName>
</protein>
<name>K2M308_TRYCR</name>
<feature type="compositionally biased region" description="Low complexity" evidence="1">
    <location>
        <begin position="419"/>
        <end position="430"/>
    </location>
</feature>
<sequence length="477" mass="48759">MVTMMTGRVLLVCVLCVLWCGAGCFAAGTAGGAGASVDSADDSGIPLKTKPPEAAAEDTTEQNPKSLGVEEPQRTSAEGVKAEKEYDAQENADEPVAVSATDRVSQLGGNVISYPDALKSNSSPPVVAQGGGSKAIENAPPPAEENLEKKQDEGRIVPPVESSKKVEVKAPLVSHAQQQSNTLKSLQEVNTNTNNNNGGSGGVGKAPEGVKTFVTKGDGAGSSSNDKNKTNNRAPATTAESREQAGTGEQGGSEALLPKAEGKDKPESADQQEDITKDKATPGAVITPNASTESQQQTHSQSPLISGSAPTLTTPVERTGEGNSNNNHTPTGVVVPEQKPHPENVAGGETQKEPATTTGSSESSPTAPPAIGHAASTSSTRPPDDTSNIDGTNIEASNNGVTQNEINADFERTSHGKEAAAANSESSTTTPDYITNKRNNTETTADNDGSTAASHTTSPLLLIFVFAYVAAAAVVAA</sequence>
<accession>K2M308</accession>
<reference evidence="3 4" key="1">
    <citation type="journal article" date="2012" name="BMC Genomics">
        <title>Comparative genomic analysis of human infective Trypanosoma cruzi lineages with the bat-restricted subspecies T. cruzi marinkellei.</title>
        <authorList>
            <person name="Franzen O."/>
            <person name="Talavera-Lopez C."/>
            <person name="Ochaya S."/>
            <person name="Butler C.E."/>
            <person name="Messenger L.A."/>
            <person name="Lewis M.D."/>
            <person name="Llewellyn M.S."/>
            <person name="Marinkelle C.J."/>
            <person name="Tyler K.M."/>
            <person name="Miles M.A."/>
            <person name="Andersson B."/>
        </authorList>
    </citation>
    <scope>NUCLEOTIDE SEQUENCE [LARGE SCALE GENOMIC DNA]</scope>
    <source>
        <strain evidence="3 4">B7</strain>
    </source>
</reference>
<proteinExistence type="predicted"/>
<keyword evidence="4" id="KW-1185">Reference proteome</keyword>
<feature type="compositionally biased region" description="Polar residues" evidence="1">
    <location>
        <begin position="353"/>
        <end position="365"/>
    </location>
</feature>
<feature type="compositionally biased region" description="Polar residues" evidence="1">
    <location>
        <begin position="175"/>
        <end position="188"/>
    </location>
</feature>
<feature type="compositionally biased region" description="Low complexity" evidence="1">
    <location>
        <begin position="291"/>
        <end position="302"/>
    </location>
</feature>
<evidence type="ECO:0000313" key="3">
    <source>
        <dbReference type="EMBL" id="EKF29383.1"/>
    </source>
</evidence>
<dbReference type="EMBL" id="AHKC01013347">
    <property type="protein sequence ID" value="EKF29383.1"/>
    <property type="molecule type" value="Genomic_DNA"/>
</dbReference>